<dbReference type="Proteomes" id="UP001138500">
    <property type="component" value="Unassembled WGS sequence"/>
</dbReference>
<organism evidence="1 2">
    <name type="scientific">Teratosphaeria destructans</name>
    <dbReference type="NCBI Taxonomy" id="418781"/>
    <lineage>
        <taxon>Eukaryota</taxon>
        <taxon>Fungi</taxon>
        <taxon>Dikarya</taxon>
        <taxon>Ascomycota</taxon>
        <taxon>Pezizomycotina</taxon>
        <taxon>Dothideomycetes</taxon>
        <taxon>Dothideomycetidae</taxon>
        <taxon>Mycosphaerellales</taxon>
        <taxon>Teratosphaeriaceae</taxon>
        <taxon>Teratosphaeria</taxon>
    </lineage>
</organism>
<dbReference type="InterPro" id="IPR052778">
    <property type="entry name" value="Centrosome-WD_assoc"/>
</dbReference>
<dbReference type="InterPro" id="IPR015943">
    <property type="entry name" value="WD40/YVTN_repeat-like_dom_sf"/>
</dbReference>
<dbReference type="PANTHER" id="PTHR16220">
    <property type="entry name" value="WD REPEAT PROTEIN 8-RELATED"/>
    <property type="match status" value="1"/>
</dbReference>
<dbReference type="OrthoDB" id="308690at2759"/>
<evidence type="ECO:0000313" key="1">
    <source>
        <dbReference type="EMBL" id="KAH9835988.1"/>
    </source>
</evidence>
<gene>
    <name evidence="1" type="ORF">Tdes44962_MAKER01907</name>
</gene>
<reference evidence="1 2" key="1">
    <citation type="journal article" date="2018" name="IMA Fungus">
        <title>IMA Genome-F 10: Nine draft genome sequences of Claviceps purpurea s.lat., including C. arundinis, C. humidiphila, and C. cf. spartinae, pseudomolecules for the pitch canker pathogen Fusarium circinatum, draft genome of Davidsoniella eucalypti, Grosmannia galeiformis, Quambalaria eucalypti, and Teratosphaeria destructans.</title>
        <authorList>
            <person name="Wingfield B.D."/>
            <person name="Liu M."/>
            <person name="Nguyen H.D."/>
            <person name="Lane F.A."/>
            <person name="Morgan S.W."/>
            <person name="De Vos L."/>
            <person name="Wilken P.M."/>
            <person name="Duong T.A."/>
            <person name="Aylward J."/>
            <person name="Coetzee M.P."/>
            <person name="Dadej K."/>
            <person name="De Beer Z.W."/>
            <person name="Findlay W."/>
            <person name="Havenga M."/>
            <person name="Kolarik M."/>
            <person name="Menzies J.G."/>
            <person name="Naidoo K."/>
            <person name="Pochopski O."/>
            <person name="Shoukouhi P."/>
            <person name="Santana Q.C."/>
            <person name="Seifert K.A."/>
            <person name="Soal N."/>
            <person name="Steenkamp E.T."/>
            <person name="Tatham C.T."/>
            <person name="van der Nest M.A."/>
            <person name="Wingfield M.J."/>
        </authorList>
    </citation>
    <scope>NUCLEOTIDE SEQUENCE [LARGE SCALE GENOMIC DNA]</scope>
    <source>
        <strain evidence="1">CMW44962</strain>
    </source>
</reference>
<keyword evidence="2" id="KW-1185">Reference proteome</keyword>
<dbReference type="Gene3D" id="2.130.10.10">
    <property type="entry name" value="YVTN repeat-like/Quinoprotein amine dehydrogenase"/>
    <property type="match status" value="3"/>
</dbReference>
<proteinExistence type="predicted"/>
<dbReference type="GO" id="GO:1990811">
    <property type="term" value="C:MWP complex"/>
    <property type="evidence" value="ECO:0007669"/>
    <property type="project" value="TreeGrafter"/>
</dbReference>
<dbReference type="InterPro" id="IPR011659">
    <property type="entry name" value="WD40"/>
</dbReference>
<name>A0A9W7W4F0_9PEZI</name>
<dbReference type="GO" id="GO:1990810">
    <property type="term" value="P:microtubule anchoring at mitotic spindle pole body"/>
    <property type="evidence" value="ECO:0007669"/>
    <property type="project" value="TreeGrafter"/>
</dbReference>
<dbReference type="EMBL" id="RIBY02000890">
    <property type="protein sequence ID" value="KAH9835988.1"/>
    <property type="molecule type" value="Genomic_DNA"/>
</dbReference>
<dbReference type="PANTHER" id="PTHR16220:SF0">
    <property type="entry name" value="WD REPEAT-CONTAINING PROTEIN WRAP73"/>
    <property type="match status" value="1"/>
</dbReference>
<reference evidence="1 2" key="2">
    <citation type="journal article" date="2021" name="Curr. Genet.">
        <title>Genetic response to nitrogen starvation in the aggressive Eucalyptus foliar pathogen Teratosphaeria destructans.</title>
        <authorList>
            <person name="Havenga M."/>
            <person name="Wingfield B.D."/>
            <person name="Wingfield M.J."/>
            <person name="Dreyer L.L."/>
            <person name="Roets F."/>
            <person name="Aylward J."/>
        </authorList>
    </citation>
    <scope>NUCLEOTIDE SEQUENCE [LARGE SCALE GENOMIC DNA]</scope>
    <source>
        <strain evidence="1">CMW44962</strain>
    </source>
</reference>
<dbReference type="SUPFAM" id="SSF82171">
    <property type="entry name" value="DPP6 N-terminal domain-like"/>
    <property type="match status" value="1"/>
</dbReference>
<dbReference type="Pfam" id="PF07676">
    <property type="entry name" value="PD40"/>
    <property type="match status" value="1"/>
</dbReference>
<comment type="caution">
    <text evidence="1">The sequence shown here is derived from an EMBL/GenBank/DDBJ whole genome shotgun (WGS) entry which is preliminary data.</text>
</comment>
<dbReference type="GO" id="GO:0005815">
    <property type="term" value="C:microtubule organizing center"/>
    <property type="evidence" value="ECO:0007669"/>
    <property type="project" value="TreeGrafter"/>
</dbReference>
<dbReference type="AlphaFoldDB" id="A0A9W7W4F0"/>
<evidence type="ECO:0000313" key="2">
    <source>
        <dbReference type="Proteomes" id="UP001138500"/>
    </source>
</evidence>
<sequence>MEASERIDGLHTTASPCGRLIAYILPGSPRVRISHTHSPQHCTEFNSRILIKDILNLKWSADSSRLAILSSRLVDVLDLDDVNRRIRLDNGSGGLGSFRSADFIGTDTLLTVWEFGNARIWNLHTGKCVDLPDAKTFTTMPAWQVRPNAAKGLPPMLAMLSRQSGEDTLAMQFVGTQAASNFATKVPGDNRTISWSPDGRWLALNGAPYTSPCLHIYTADGHHFKSFDGHDRSVDHAPNRKQEDKLGLIGVKEVVWSPNSQILALSRYDGRLSLLNTRTFGSLADIEHFTAINQSNLAVEDQAPIYEESVAASGERSYIRVAHPFMPPRSEIKDRQGVNDQGVAEMKFSCDGSYLATRDARMQSTVWIWSVATLSARAVLIQHTNVRKLHWHRTDSEVLMIDCGEGIASIYHVSASESPQPQHLSLPGNVSLSWIPLSADVKPAILASTRSTFRVLYPEGRDDNFEIHGARQEPVDAGASFEEGASEDSLMEMLSGRKPLPPLPNDSYTRRIDMEVEEEDEYDTSARLDDTFRGKRKENFGSIEIDPLDDSQIF</sequence>
<accession>A0A9W7W4F0</accession>
<protein>
    <submittedName>
        <fullName evidence="1">WD repeat-containing protein</fullName>
    </submittedName>
</protein>